<evidence type="ECO:0000259" key="4">
    <source>
        <dbReference type="Pfam" id="PF00440"/>
    </source>
</evidence>
<proteinExistence type="predicted"/>
<dbReference type="EMBL" id="NCWY01000014">
    <property type="protein sequence ID" value="PAK94137.1"/>
    <property type="molecule type" value="Genomic_DNA"/>
</dbReference>
<dbReference type="InterPro" id="IPR009057">
    <property type="entry name" value="Homeodomain-like_sf"/>
</dbReference>
<dbReference type="InterPro" id="IPR025996">
    <property type="entry name" value="MT1864/Rv1816-like_C"/>
</dbReference>
<sequence>MTDRQTRLDGRRAAILAAARTSADSSGWSAVTTRRLAEAIGYSQPVLYGHFPGGKAEIMRTVALDGFADLRQRCQAAIETAGAEARPDSRGVVEALAHAYLDFADAHPAVYEAMFAEPIGARFAEADNEPELRDAFTVLADVIGEDTATEVFWGALHGMSLLERAGRMKTADRARRVADLSARFA</sequence>
<dbReference type="InterPro" id="IPR036271">
    <property type="entry name" value="Tet_transcr_reg_TetR-rel_C_sf"/>
</dbReference>
<reference evidence="6 7" key="1">
    <citation type="submission" date="2017-04" db="EMBL/GenBank/DDBJ databases">
        <title>Kefir bacterial isolates.</title>
        <authorList>
            <person name="Kim Y."/>
            <person name="Blasche S."/>
            <person name="Patil K.R."/>
        </authorList>
    </citation>
    <scope>NUCLEOTIDE SEQUENCE [LARGE SCALE GENOMIC DNA]</scope>
    <source>
        <strain evidence="6 7">OG2</strain>
    </source>
</reference>
<dbReference type="SUPFAM" id="SSF48498">
    <property type="entry name" value="Tetracyclin repressor-like, C-terminal domain"/>
    <property type="match status" value="1"/>
</dbReference>
<gene>
    <name evidence="6" type="ORF">B8X04_14265</name>
</gene>
<evidence type="ECO:0000256" key="3">
    <source>
        <dbReference type="ARBA" id="ARBA00023163"/>
    </source>
</evidence>
<dbReference type="InterPro" id="IPR050109">
    <property type="entry name" value="HTH-type_TetR-like_transc_reg"/>
</dbReference>
<feature type="domain" description="HTH tetR-type" evidence="4">
    <location>
        <begin position="15"/>
        <end position="59"/>
    </location>
</feature>
<dbReference type="Gene3D" id="1.10.357.10">
    <property type="entry name" value="Tetracycline Repressor, domain 2"/>
    <property type="match status" value="1"/>
</dbReference>
<evidence type="ECO:0000259" key="5">
    <source>
        <dbReference type="Pfam" id="PF13305"/>
    </source>
</evidence>
<dbReference type="PANTHER" id="PTHR30055:SF234">
    <property type="entry name" value="HTH-TYPE TRANSCRIPTIONAL REGULATOR BETI"/>
    <property type="match status" value="1"/>
</dbReference>
<evidence type="ECO:0000256" key="1">
    <source>
        <dbReference type="ARBA" id="ARBA00023015"/>
    </source>
</evidence>
<dbReference type="AlphaFoldDB" id="A0A269Z8L6"/>
<evidence type="ECO:0000313" key="7">
    <source>
        <dbReference type="Proteomes" id="UP000216867"/>
    </source>
</evidence>
<organism evidence="6 7">
    <name type="scientific">Brevibacterium casei</name>
    <dbReference type="NCBI Taxonomy" id="33889"/>
    <lineage>
        <taxon>Bacteria</taxon>
        <taxon>Bacillati</taxon>
        <taxon>Actinomycetota</taxon>
        <taxon>Actinomycetes</taxon>
        <taxon>Micrococcales</taxon>
        <taxon>Brevibacteriaceae</taxon>
        <taxon>Brevibacterium</taxon>
    </lineage>
</organism>
<keyword evidence="2" id="KW-0238">DNA-binding</keyword>
<dbReference type="GO" id="GO:0000976">
    <property type="term" value="F:transcription cis-regulatory region binding"/>
    <property type="evidence" value="ECO:0007669"/>
    <property type="project" value="TreeGrafter"/>
</dbReference>
<dbReference type="Pfam" id="PF13305">
    <property type="entry name" value="TetR_C_33"/>
    <property type="match status" value="1"/>
</dbReference>
<dbReference type="GO" id="GO:0003700">
    <property type="term" value="F:DNA-binding transcription factor activity"/>
    <property type="evidence" value="ECO:0007669"/>
    <property type="project" value="TreeGrafter"/>
</dbReference>
<protein>
    <submittedName>
        <fullName evidence="6">TetR family transcriptional regulator</fullName>
    </submittedName>
</protein>
<dbReference type="Pfam" id="PF00440">
    <property type="entry name" value="TetR_N"/>
    <property type="match status" value="1"/>
</dbReference>
<dbReference type="Proteomes" id="UP000216867">
    <property type="component" value="Unassembled WGS sequence"/>
</dbReference>
<keyword evidence="3" id="KW-0804">Transcription</keyword>
<evidence type="ECO:0000313" key="6">
    <source>
        <dbReference type="EMBL" id="PAK94137.1"/>
    </source>
</evidence>
<comment type="caution">
    <text evidence="6">The sequence shown here is derived from an EMBL/GenBank/DDBJ whole genome shotgun (WGS) entry which is preliminary data.</text>
</comment>
<name>A0A269Z8L6_9MICO</name>
<dbReference type="RefSeq" id="WP_095376620.1">
    <property type="nucleotide sequence ID" value="NZ_NCWY01000014.1"/>
</dbReference>
<dbReference type="InterPro" id="IPR001647">
    <property type="entry name" value="HTH_TetR"/>
</dbReference>
<dbReference type="PANTHER" id="PTHR30055">
    <property type="entry name" value="HTH-TYPE TRANSCRIPTIONAL REGULATOR RUTR"/>
    <property type="match status" value="1"/>
</dbReference>
<accession>A0A269Z8L6</accession>
<feature type="domain" description="HTH-type transcriptional regulator MT1864/Rv1816-like C-terminal" evidence="5">
    <location>
        <begin position="94"/>
        <end position="179"/>
    </location>
</feature>
<evidence type="ECO:0000256" key="2">
    <source>
        <dbReference type="ARBA" id="ARBA00023125"/>
    </source>
</evidence>
<dbReference type="SUPFAM" id="SSF46689">
    <property type="entry name" value="Homeodomain-like"/>
    <property type="match status" value="1"/>
</dbReference>
<keyword evidence="1" id="KW-0805">Transcription regulation</keyword>